<feature type="domain" description="NmrA-like" evidence="3">
    <location>
        <begin position="8"/>
        <end position="235"/>
    </location>
</feature>
<dbReference type="Gene3D" id="3.90.25.10">
    <property type="entry name" value="UDP-galactose 4-epimerase, domain 1"/>
    <property type="match status" value="1"/>
</dbReference>
<dbReference type="SUPFAM" id="SSF51735">
    <property type="entry name" value="NAD(P)-binding Rossmann-fold domains"/>
    <property type="match status" value="1"/>
</dbReference>
<evidence type="ECO:0000259" key="3">
    <source>
        <dbReference type="Pfam" id="PF05368"/>
    </source>
</evidence>
<dbReference type="GO" id="GO:0016491">
    <property type="term" value="F:oxidoreductase activity"/>
    <property type="evidence" value="ECO:0007669"/>
    <property type="project" value="UniProtKB-KW"/>
</dbReference>
<dbReference type="InterPro" id="IPR051609">
    <property type="entry name" value="NmrA/Isoflavone_reductase-like"/>
</dbReference>
<sequence length="305" mass="32735">MSANSQIKKVVLIGASGNLGSIILRELLKSKVLEVTVLTRLSSNATFPADASVIKTSYSESELVKAFEGQDAVVSSVGPTGFQDQKVFIDAAITAGVKRFIPSEFSANTMSPTVRELVPVFEAKKVIIDYLREKENTGLTWTGLSIGPLLDWGLVSGFLGFDLANEKAVLWDGGNVAFSATNQTDLGQAIVSVLTHPAETANQFLYFATVTTTHKAILAALEAQTGKKWMVDDVKTEEEITKGRKMLSEGDFTGIFELVRASAWGEVPGIRSNYAVDEKLANSVLGLPEGDLDETVKIVLSAGRS</sequence>
<dbReference type="HOGENOM" id="CLU_044876_3_3_1"/>
<dbReference type="Gene3D" id="3.40.50.720">
    <property type="entry name" value="NAD(P)-binding Rossmann-like Domain"/>
    <property type="match status" value="1"/>
</dbReference>
<name>W9WN62_9EURO</name>
<dbReference type="PANTHER" id="PTHR47706">
    <property type="entry name" value="NMRA-LIKE FAMILY PROTEIN"/>
    <property type="match status" value="1"/>
</dbReference>
<gene>
    <name evidence="4" type="ORF">A1O5_10592</name>
</gene>
<dbReference type="eggNOG" id="ENOG502SHHA">
    <property type="taxonomic scope" value="Eukaryota"/>
</dbReference>
<keyword evidence="5" id="KW-1185">Reference proteome</keyword>
<dbReference type="RefSeq" id="XP_007749358.1">
    <property type="nucleotide sequence ID" value="XM_007751168.1"/>
</dbReference>
<reference evidence="4 5" key="1">
    <citation type="submission" date="2013-03" db="EMBL/GenBank/DDBJ databases">
        <title>The Genome Sequence of Cladophialophora psammophila CBS 110553.</title>
        <authorList>
            <consortium name="The Broad Institute Genomics Platform"/>
            <person name="Cuomo C."/>
            <person name="de Hoog S."/>
            <person name="Gorbushina A."/>
            <person name="Walker B."/>
            <person name="Young S.K."/>
            <person name="Zeng Q."/>
            <person name="Gargeya S."/>
            <person name="Fitzgerald M."/>
            <person name="Haas B."/>
            <person name="Abouelleil A."/>
            <person name="Allen A.W."/>
            <person name="Alvarado L."/>
            <person name="Arachchi H.M."/>
            <person name="Berlin A.M."/>
            <person name="Chapman S.B."/>
            <person name="Gainer-Dewar J."/>
            <person name="Goldberg J."/>
            <person name="Griggs A."/>
            <person name="Gujja S."/>
            <person name="Hansen M."/>
            <person name="Howarth C."/>
            <person name="Imamovic A."/>
            <person name="Ireland A."/>
            <person name="Larimer J."/>
            <person name="McCowan C."/>
            <person name="Murphy C."/>
            <person name="Pearson M."/>
            <person name="Poon T.W."/>
            <person name="Priest M."/>
            <person name="Roberts A."/>
            <person name="Saif S."/>
            <person name="Shea T."/>
            <person name="Sisk P."/>
            <person name="Sykes S."/>
            <person name="Wortman J."/>
            <person name="Nusbaum C."/>
            <person name="Birren B."/>
        </authorList>
    </citation>
    <scope>NUCLEOTIDE SEQUENCE [LARGE SCALE GENOMIC DNA]</scope>
    <source>
        <strain evidence="4 5">CBS 110553</strain>
    </source>
</reference>
<dbReference type="InterPro" id="IPR045312">
    <property type="entry name" value="PCBER-like"/>
</dbReference>
<dbReference type="InterPro" id="IPR036291">
    <property type="entry name" value="NAD(P)-bd_dom_sf"/>
</dbReference>
<keyword evidence="1" id="KW-0521">NADP</keyword>
<evidence type="ECO:0000256" key="2">
    <source>
        <dbReference type="ARBA" id="ARBA00023002"/>
    </source>
</evidence>
<evidence type="ECO:0000313" key="4">
    <source>
        <dbReference type="EMBL" id="EXJ66440.1"/>
    </source>
</evidence>
<dbReference type="InterPro" id="IPR008030">
    <property type="entry name" value="NmrA-like"/>
</dbReference>
<dbReference type="EMBL" id="AMGX01000020">
    <property type="protein sequence ID" value="EXJ66440.1"/>
    <property type="molecule type" value="Genomic_DNA"/>
</dbReference>
<dbReference type="CDD" id="cd05259">
    <property type="entry name" value="PCBER_SDR_a"/>
    <property type="match status" value="1"/>
</dbReference>
<protein>
    <recommendedName>
        <fullName evidence="3">NmrA-like domain-containing protein</fullName>
    </recommendedName>
</protein>
<dbReference type="Pfam" id="PF05368">
    <property type="entry name" value="NmrA"/>
    <property type="match status" value="1"/>
</dbReference>
<evidence type="ECO:0000313" key="5">
    <source>
        <dbReference type="Proteomes" id="UP000019471"/>
    </source>
</evidence>
<dbReference type="PANTHER" id="PTHR47706:SF9">
    <property type="entry name" value="NMRA-LIKE DOMAIN-CONTAINING PROTEIN-RELATED"/>
    <property type="match status" value="1"/>
</dbReference>
<organism evidence="4 5">
    <name type="scientific">Cladophialophora psammophila CBS 110553</name>
    <dbReference type="NCBI Taxonomy" id="1182543"/>
    <lineage>
        <taxon>Eukaryota</taxon>
        <taxon>Fungi</taxon>
        <taxon>Dikarya</taxon>
        <taxon>Ascomycota</taxon>
        <taxon>Pezizomycotina</taxon>
        <taxon>Eurotiomycetes</taxon>
        <taxon>Chaetothyriomycetidae</taxon>
        <taxon>Chaetothyriales</taxon>
        <taxon>Herpotrichiellaceae</taxon>
        <taxon>Cladophialophora</taxon>
    </lineage>
</organism>
<dbReference type="OrthoDB" id="9974981at2759"/>
<dbReference type="GeneID" id="19195285"/>
<proteinExistence type="predicted"/>
<keyword evidence="2" id="KW-0560">Oxidoreductase</keyword>
<evidence type="ECO:0000256" key="1">
    <source>
        <dbReference type="ARBA" id="ARBA00022857"/>
    </source>
</evidence>
<dbReference type="STRING" id="1182543.W9WN62"/>
<comment type="caution">
    <text evidence="4">The sequence shown here is derived from an EMBL/GenBank/DDBJ whole genome shotgun (WGS) entry which is preliminary data.</text>
</comment>
<dbReference type="Proteomes" id="UP000019471">
    <property type="component" value="Unassembled WGS sequence"/>
</dbReference>
<dbReference type="AlphaFoldDB" id="W9WN62"/>
<accession>W9WN62</accession>